<gene>
    <name evidence="2" type="ORF">FCM35_KLT14009</name>
</gene>
<organism evidence="2 3">
    <name type="scientific">Carex littledalei</name>
    <dbReference type="NCBI Taxonomy" id="544730"/>
    <lineage>
        <taxon>Eukaryota</taxon>
        <taxon>Viridiplantae</taxon>
        <taxon>Streptophyta</taxon>
        <taxon>Embryophyta</taxon>
        <taxon>Tracheophyta</taxon>
        <taxon>Spermatophyta</taxon>
        <taxon>Magnoliopsida</taxon>
        <taxon>Liliopsida</taxon>
        <taxon>Poales</taxon>
        <taxon>Cyperaceae</taxon>
        <taxon>Cyperoideae</taxon>
        <taxon>Cariceae</taxon>
        <taxon>Carex</taxon>
        <taxon>Carex subgen. Euthyceras</taxon>
    </lineage>
</organism>
<evidence type="ECO:0000313" key="3">
    <source>
        <dbReference type="Proteomes" id="UP000623129"/>
    </source>
</evidence>
<feature type="region of interest" description="Disordered" evidence="1">
    <location>
        <begin position="154"/>
        <end position="218"/>
    </location>
</feature>
<dbReference type="AlphaFoldDB" id="A0A833VFT1"/>
<feature type="region of interest" description="Disordered" evidence="1">
    <location>
        <begin position="93"/>
        <end position="125"/>
    </location>
</feature>
<sequence length="683" mass="75494">MPHEVSIKGNIGSGTANQAPIILQLMIGRAAELIFSPNFFSSFHLIPTQMSPSNTEIKSDTSGEVDPPAESYRLPFGAEIDWIGLHKVYERDESVKETTNPKSHSHLHNSKNVGSNSQRFSGNLKPGIIGLPGNIQNSSILGHSARRPSCVRMIPQKNSSGGKLSALEAEPGSPKVSCMGKVLSEKPKGPSQLRRKSKAKKAPRSASKKSPAKTEHKGPGCLFRMARILCGSKKRAMDVADESIRLENGGDFSVSARISFGKDIKMKGRTSFERDVDAKETVIIENERDTPVPVPVPGIGGIKRFASGRKVEWNFETETGNFNEAKEGKSLEKDADVKERSTSDNEKDTPVPVFVLGLGGLKRFASGRKVDWNYETETDGGNFVKEESNENNKLENDDVKKRNSLEKENDTSVAVPVLGIMKKFTSGRKLDWNFEVEDGGCMAKEEAKESNTLEKSDDNKEMNTFEKEIGTQLPVPVLGIGMMRRFPSGRKVEWSFGVDTDKGCITKEEGKEMKTLKKDDDVKEKDPLVAVSVPEIGEMKRFASGRKVDWDFETEAQNTTEVKEMKTSKKDDDVKVTNTMEKENDTAVVVSLPRIGSMKRFASGRKVDWNFEVEFDNADEAKKNDTLQKNNVDATENNVLKKEADTPVTVTPSGIGGMRKFKSGRKLDRTFEVKGARQKSGMK</sequence>
<dbReference type="OrthoDB" id="696504at2759"/>
<feature type="region of interest" description="Disordered" evidence="1">
    <location>
        <begin position="324"/>
        <end position="348"/>
    </location>
</feature>
<feature type="region of interest" description="Disordered" evidence="1">
    <location>
        <begin position="375"/>
        <end position="407"/>
    </location>
</feature>
<keyword evidence="3" id="KW-1185">Reference proteome</keyword>
<feature type="compositionally biased region" description="Basic residues" evidence="1">
    <location>
        <begin position="193"/>
        <end position="211"/>
    </location>
</feature>
<feature type="compositionally biased region" description="Polar residues" evidence="1">
    <location>
        <begin position="110"/>
        <end position="121"/>
    </location>
</feature>
<evidence type="ECO:0000256" key="1">
    <source>
        <dbReference type="SAM" id="MobiDB-lite"/>
    </source>
</evidence>
<evidence type="ECO:0000313" key="2">
    <source>
        <dbReference type="EMBL" id="KAF3321793.1"/>
    </source>
</evidence>
<name>A0A833VFT1_9POAL</name>
<dbReference type="Proteomes" id="UP000623129">
    <property type="component" value="Unassembled WGS sequence"/>
</dbReference>
<feature type="compositionally biased region" description="Basic and acidic residues" evidence="1">
    <location>
        <begin position="384"/>
        <end position="407"/>
    </location>
</feature>
<dbReference type="EMBL" id="SWLB01000026">
    <property type="protein sequence ID" value="KAF3321793.1"/>
    <property type="molecule type" value="Genomic_DNA"/>
</dbReference>
<reference evidence="2" key="1">
    <citation type="submission" date="2020-01" db="EMBL/GenBank/DDBJ databases">
        <title>Genome sequence of Kobresia littledalei, the first chromosome-level genome in the family Cyperaceae.</title>
        <authorList>
            <person name="Qu G."/>
        </authorList>
    </citation>
    <scope>NUCLEOTIDE SEQUENCE</scope>
    <source>
        <strain evidence="2">C.B.Clarke</strain>
        <tissue evidence="2">Leaf</tissue>
    </source>
</reference>
<comment type="caution">
    <text evidence="2">The sequence shown here is derived from an EMBL/GenBank/DDBJ whole genome shotgun (WGS) entry which is preliminary data.</text>
</comment>
<dbReference type="PANTHER" id="PTHR34120:SF2">
    <property type="entry name" value="OS01G0860900 PROTEIN"/>
    <property type="match status" value="1"/>
</dbReference>
<protein>
    <submittedName>
        <fullName evidence="2">Uncharacterized protein</fullName>
    </submittedName>
</protein>
<proteinExistence type="predicted"/>
<dbReference type="PANTHER" id="PTHR34120">
    <property type="entry name" value="EXPRESSED PROTEIN"/>
    <property type="match status" value="1"/>
</dbReference>
<accession>A0A833VFT1</accession>